<evidence type="ECO:0000256" key="1">
    <source>
        <dbReference type="ARBA" id="ARBA00010088"/>
    </source>
</evidence>
<keyword evidence="2 4" id="KW-0378">Hydrolase</keyword>
<evidence type="ECO:0000256" key="2">
    <source>
        <dbReference type="ARBA" id="ARBA00022801"/>
    </source>
</evidence>
<evidence type="ECO:0000313" key="5">
    <source>
        <dbReference type="Proteomes" id="UP000298030"/>
    </source>
</evidence>
<dbReference type="PANTHER" id="PTHR43798:SF33">
    <property type="entry name" value="HYDROLASE, PUTATIVE (AFU_ORTHOLOGUE AFUA_2G14860)-RELATED"/>
    <property type="match status" value="1"/>
</dbReference>
<dbReference type="InterPro" id="IPR002410">
    <property type="entry name" value="Peptidase_S33"/>
</dbReference>
<dbReference type="GO" id="GO:0008233">
    <property type="term" value="F:peptidase activity"/>
    <property type="evidence" value="ECO:0007669"/>
    <property type="project" value="InterPro"/>
</dbReference>
<dbReference type="GO" id="GO:0016020">
    <property type="term" value="C:membrane"/>
    <property type="evidence" value="ECO:0007669"/>
    <property type="project" value="TreeGrafter"/>
</dbReference>
<evidence type="ECO:0000259" key="3">
    <source>
        <dbReference type="Pfam" id="PF00561"/>
    </source>
</evidence>
<dbReference type="Proteomes" id="UP000298030">
    <property type="component" value="Unassembled WGS sequence"/>
</dbReference>
<keyword evidence="5" id="KW-1185">Reference proteome</keyword>
<dbReference type="GO" id="GO:0006508">
    <property type="term" value="P:proteolysis"/>
    <property type="evidence" value="ECO:0007669"/>
    <property type="project" value="InterPro"/>
</dbReference>
<gene>
    <name evidence="4" type="ORF">FA13DRAFT_1730477</name>
</gene>
<comment type="similarity">
    <text evidence="1">Belongs to the peptidase S33 family.</text>
</comment>
<dbReference type="InterPro" id="IPR029058">
    <property type="entry name" value="AB_hydrolase_fold"/>
</dbReference>
<dbReference type="AlphaFoldDB" id="A0A4Y7TH02"/>
<sequence length="223" mass="24716">MALASDTIHEGFVDFEVKSISKACQTYYKVIGNLRPGTRPLIALHGGPGASHDYIEILADITRGRPGPLILSDQIGNAQSTHLPDKMGDVEFWSVHLFVDELNNLTTKLGIDEYDLLGHSWGGMLAAEVAIRQPPGLKKLVLASSPASMILFVEAQNVFRSKLPEDIRKVLDKFEEDGIDTPEYQAAVQFYYARHLCLISPMPEGLTKAFGWIEKDPTVYLTM</sequence>
<reference evidence="4 5" key="1">
    <citation type="journal article" date="2019" name="Nat. Ecol. Evol.">
        <title>Megaphylogeny resolves global patterns of mushroom evolution.</title>
        <authorList>
            <person name="Varga T."/>
            <person name="Krizsan K."/>
            <person name="Foldi C."/>
            <person name="Dima B."/>
            <person name="Sanchez-Garcia M."/>
            <person name="Sanchez-Ramirez S."/>
            <person name="Szollosi G.J."/>
            <person name="Szarkandi J.G."/>
            <person name="Papp V."/>
            <person name="Albert L."/>
            <person name="Andreopoulos W."/>
            <person name="Angelini C."/>
            <person name="Antonin V."/>
            <person name="Barry K.W."/>
            <person name="Bougher N.L."/>
            <person name="Buchanan P."/>
            <person name="Buyck B."/>
            <person name="Bense V."/>
            <person name="Catcheside P."/>
            <person name="Chovatia M."/>
            <person name="Cooper J."/>
            <person name="Damon W."/>
            <person name="Desjardin D."/>
            <person name="Finy P."/>
            <person name="Geml J."/>
            <person name="Haridas S."/>
            <person name="Hughes K."/>
            <person name="Justo A."/>
            <person name="Karasinski D."/>
            <person name="Kautmanova I."/>
            <person name="Kiss B."/>
            <person name="Kocsube S."/>
            <person name="Kotiranta H."/>
            <person name="LaButti K.M."/>
            <person name="Lechner B.E."/>
            <person name="Liimatainen K."/>
            <person name="Lipzen A."/>
            <person name="Lukacs Z."/>
            <person name="Mihaltcheva S."/>
            <person name="Morgado L.N."/>
            <person name="Niskanen T."/>
            <person name="Noordeloos M.E."/>
            <person name="Ohm R.A."/>
            <person name="Ortiz-Santana B."/>
            <person name="Ovrebo C."/>
            <person name="Racz N."/>
            <person name="Riley R."/>
            <person name="Savchenko A."/>
            <person name="Shiryaev A."/>
            <person name="Soop K."/>
            <person name="Spirin V."/>
            <person name="Szebenyi C."/>
            <person name="Tomsovsky M."/>
            <person name="Tulloss R.E."/>
            <person name="Uehling J."/>
            <person name="Grigoriev I.V."/>
            <person name="Vagvolgyi C."/>
            <person name="Papp T."/>
            <person name="Martin F.M."/>
            <person name="Miettinen O."/>
            <person name="Hibbett D.S."/>
            <person name="Nagy L.G."/>
        </authorList>
    </citation>
    <scope>NUCLEOTIDE SEQUENCE [LARGE SCALE GENOMIC DNA]</scope>
    <source>
        <strain evidence="4 5">FP101781</strain>
    </source>
</reference>
<comment type="caution">
    <text evidence="4">The sequence shown here is derived from an EMBL/GenBank/DDBJ whole genome shotgun (WGS) entry which is preliminary data.</text>
</comment>
<dbReference type="Pfam" id="PF00561">
    <property type="entry name" value="Abhydrolase_1"/>
    <property type="match status" value="1"/>
</dbReference>
<dbReference type="PANTHER" id="PTHR43798">
    <property type="entry name" value="MONOACYLGLYCEROL LIPASE"/>
    <property type="match status" value="1"/>
</dbReference>
<dbReference type="OrthoDB" id="190201at2759"/>
<feature type="domain" description="AB hydrolase-1" evidence="3">
    <location>
        <begin position="40"/>
        <end position="178"/>
    </location>
</feature>
<dbReference type="EMBL" id="QPFP01000012">
    <property type="protein sequence ID" value="TEB33455.1"/>
    <property type="molecule type" value="Genomic_DNA"/>
</dbReference>
<dbReference type="InterPro" id="IPR000073">
    <property type="entry name" value="AB_hydrolase_1"/>
</dbReference>
<dbReference type="Gene3D" id="3.40.50.1820">
    <property type="entry name" value="alpha/beta hydrolase"/>
    <property type="match status" value="1"/>
</dbReference>
<name>A0A4Y7TH02_COPMI</name>
<organism evidence="4 5">
    <name type="scientific">Coprinellus micaceus</name>
    <name type="common">Glistening ink-cap mushroom</name>
    <name type="synonym">Coprinus micaceus</name>
    <dbReference type="NCBI Taxonomy" id="71717"/>
    <lineage>
        <taxon>Eukaryota</taxon>
        <taxon>Fungi</taxon>
        <taxon>Dikarya</taxon>
        <taxon>Basidiomycota</taxon>
        <taxon>Agaricomycotina</taxon>
        <taxon>Agaricomycetes</taxon>
        <taxon>Agaricomycetidae</taxon>
        <taxon>Agaricales</taxon>
        <taxon>Agaricineae</taxon>
        <taxon>Psathyrellaceae</taxon>
        <taxon>Coprinellus</taxon>
    </lineage>
</organism>
<accession>A0A4Y7TH02</accession>
<dbReference type="STRING" id="71717.A0A4Y7TH02"/>
<dbReference type="InterPro" id="IPR050266">
    <property type="entry name" value="AB_hydrolase_sf"/>
</dbReference>
<evidence type="ECO:0000313" key="4">
    <source>
        <dbReference type="EMBL" id="TEB33455.1"/>
    </source>
</evidence>
<dbReference type="PRINTS" id="PR00793">
    <property type="entry name" value="PROAMNOPTASE"/>
</dbReference>
<dbReference type="SUPFAM" id="SSF53474">
    <property type="entry name" value="alpha/beta-Hydrolases"/>
    <property type="match status" value="1"/>
</dbReference>
<proteinExistence type="inferred from homology"/>
<protein>
    <submittedName>
        <fullName evidence="4">Alpha/beta-hydrolase</fullName>
    </submittedName>
</protein>